<keyword evidence="1" id="KW-0479">Metal-binding</keyword>
<sequence>MEVAFLRTNILESNKETVTCFLHGLNKDIQDVVELYHYTSIDDLVHQAMKALKRFYPNSFEEGKEKSPKKGSLLSQGQEKEKMLLVLVPASKSSSIKCFKCLGKGHIASQCPNKRSMILGEDKTVDNKSSQDKSLSISETGSFISDFSPNDGDLLMVRCLMCAYVREDDDSQRKNIFHLRCHVLGKLCSIIIDDSSYASIASFRLVEKLNLPTLVHPKPYKLQWLNNKREMAITNDKVLCDVVPMKATPILLGRSWQYYLKVNHDRVTNRFSFMHNEQKVTLKPLSPKEVMKVS</sequence>
<feature type="domain" description="CCHC-type" evidence="2">
    <location>
        <begin position="97"/>
        <end position="113"/>
    </location>
</feature>
<keyword evidence="4" id="KW-1185">Reference proteome</keyword>
<dbReference type="OrthoDB" id="1747743at2759"/>
<dbReference type="Proteomes" id="UP000257109">
    <property type="component" value="Unassembled WGS sequence"/>
</dbReference>
<proteinExistence type="predicted"/>
<dbReference type="EMBL" id="QJKJ01000124">
    <property type="protein sequence ID" value="RDY14150.1"/>
    <property type="molecule type" value="Genomic_DNA"/>
</dbReference>
<dbReference type="PANTHER" id="PTHR35046">
    <property type="entry name" value="ZINC KNUCKLE (CCHC-TYPE) FAMILY PROTEIN"/>
    <property type="match status" value="1"/>
</dbReference>
<dbReference type="SUPFAM" id="SSF57756">
    <property type="entry name" value="Retrovirus zinc finger-like domains"/>
    <property type="match status" value="1"/>
</dbReference>
<dbReference type="InterPro" id="IPR036875">
    <property type="entry name" value="Znf_CCHC_sf"/>
</dbReference>
<accession>A0A371IGM1</accession>
<organism evidence="3 4">
    <name type="scientific">Mucuna pruriens</name>
    <name type="common">Velvet bean</name>
    <name type="synonym">Dolichos pruriens</name>
    <dbReference type="NCBI Taxonomy" id="157652"/>
    <lineage>
        <taxon>Eukaryota</taxon>
        <taxon>Viridiplantae</taxon>
        <taxon>Streptophyta</taxon>
        <taxon>Embryophyta</taxon>
        <taxon>Tracheophyta</taxon>
        <taxon>Spermatophyta</taxon>
        <taxon>Magnoliopsida</taxon>
        <taxon>eudicotyledons</taxon>
        <taxon>Gunneridae</taxon>
        <taxon>Pentapetalae</taxon>
        <taxon>rosids</taxon>
        <taxon>fabids</taxon>
        <taxon>Fabales</taxon>
        <taxon>Fabaceae</taxon>
        <taxon>Papilionoideae</taxon>
        <taxon>50 kb inversion clade</taxon>
        <taxon>NPAAA clade</taxon>
        <taxon>indigoferoid/millettioid clade</taxon>
        <taxon>Phaseoleae</taxon>
        <taxon>Mucuna</taxon>
    </lineage>
</organism>
<keyword evidence="1" id="KW-0862">Zinc</keyword>
<dbReference type="InterPro" id="IPR001878">
    <property type="entry name" value="Znf_CCHC"/>
</dbReference>
<dbReference type="PANTHER" id="PTHR35046:SF9">
    <property type="entry name" value="RNA-DIRECTED DNA POLYMERASE"/>
    <property type="match status" value="1"/>
</dbReference>
<dbReference type="AlphaFoldDB" id="A0A371IGM1"/>
<feature type="non-terminal residue" evidence="3">
    <location>
        <position position="1"/>
    </location>
</feature>
<gene>
    <name evidence="3" type="ORF">CR513_00816</name>
</gene>
<dbReference type="SMART" id="SM00343">
    <property type="entry name" value="ZnF_C2HC"/>
    <property type="match status" value="1"/>
</dbReference>
<name>A0A371IGM1_MUCPR</name>
<dbReference type="Pfam" id="PF00098">
    <property type="entry name" value="zf-CCHC"/>
    <property type="match status" value="1"/>
</dbReference>
<dbReference type="CDD" id="cd00303">
    <property type="entry name" value="retropepsin_like"/>
    <property type="match status" value="1"/>
</dbReference>
<dbReference type="GO" id="GO:0003676">
    <property type="term" value="F:nucleic acid binding"/>
    <property type="evidence" value="ECO:0007669"/>
    <property type="project" value="InterPro"/>
</dbReference>
<dbReference type="Gene3D" id="4.10.60.10">
    <property type="entry name" value="Zinc finger, CCHC-type"/>
    <property type="match status" value="1"/>
</dbReference>
<keyword evidence="1" id="KW-0863">Zinc-finger</keyword>
<dbReference type="GO" id="GO:0008270">
    <property type="term" value="F:zinc ion binding"/>
    <property type="evidence" value="ECO:0007669"/>
    <property type="project" value="UniProtKB-KW"/>
</dbReference>
<dbReference type="PROSITE" id="PS50158">
    <property type="entry name" value="ZF_CCHC"/>
    <property type="match status" value="1"/>
</dbReference>
<protein>
    <recommendedName>
        <fullName evidence="2">CCHC-type domain-containing protein</fullName>
    </recommendedName>
</protein>
<evidence type="ECO:0000259" key="2">
    <source>
        <dbReference type="PROSITE" id="PS50158"/>
    </source>
</evidence>
<reference evidence="3" key="1">
    <citation type="submission" date="2018-05" db="EMBL/GenBank/DDBJ databases">
        <title>Draft genome of Mucuna pruriens seed.</title>
        <authorList>
            <person name="Nnadi N.E."/>
            <person name="Vos R."/>
            <person name="Hasami M.H."/>
            <person name="Devisetty U.K."/>
            <person name="Aguiy J.C."/>
        </authorList>
    </citation>
    <scope>NUCLEOTIDE SEQUENCE [LARGE SCALE GENOMIC DNA]</scope>
    <source>
        <strain evidence="3">JCA_2017</strain>
    </source>
</reference>
<evidence type="ECO:0000313" key="4">
    <source>
        <dbReference type="Proteomes" id="UP000257109"/>
    </source>
</evidence>
<comment type="caution">
    <text evidence="3">The sequence shown here is derived from an EMBL/GenBank/DDBJ whole genome shotgun (WGS) entry which is preliminary data.</text>
</comment>
<evidence type="ECO:0000313" key="3">
    <source>
        <dbReference type="EMBL" id="RDY14150.1"/>
    </source>
</evidence>
<evidence type="ECO:0000256" key="1">
    <source>
        <dbReference type="PROSITE-ProRule" id="PRU00047"/>
    </source>
</evidence>